<sequence length="806" mass="91509">MGCVASKLEEEEEVVAICKERKSKLKLAVERRYALAEAHCKYFHSLYAVAAAIQLFVARHSSPSTPFLITFPPPCPSSPSETKNVINNPMFLQQAPSESKHEAIACDVCAATTTSTTTSESSSEEEEREEKGREREDEVKKREEEEEPSFGYFYMHMPMPMASPPSMPSPQRDFGWDFFNPFEGVMRAEVISSGYRQISEDDFRVVREEEGIPELEEEGGERDDDDDFEPKVVTLEVNNEGGGGGVIENVVSSSSNVETVNVLNVATTTTTESENQEELKGLKVLDTQEEGRELLDALKDIEDHFLRAYDSGKDVTRMLEANRIQLQSGLKEIKGGCCQNLESLDLNPLRTAYSVNFSLREFDSSDLNAENSIKLIHAIAWNRSTSKPSSCKSLVVSDTKNSATWTEYKNELFDDYGGMDSGSHSLTLGRLYAWEKKLYEEVKAGDSTRKNYEKKCTQLRNKDVRGDDVLSMDKTRAQVKDLYAGILVAIRRAESISKRIQKIRDEELQPQIVELLKGLTQTWKIMLETHETQKRILSEVRSFTCPTYGKFCNESHRLATLQLETQLRNWNACFRDYTAAQKAYVEALHGWLSKFIVPEVEFYSQTKNIPAAAVPYHRAGGPPLLVICHDWLASLRKLPDKTVTLALKSVTKDMRALWLQQGEEQQQKRKVESLSKDLDRRHCGLDKAKSKMLELKVTLTEEEETEHDHHQEDEYMMEKKDQLEALRRKVETEKEKHHSCMQETQRITLHGLQSGFSLVFESLTEFSKASQKMYNDLVMYSENAEKSGGGVSCIEDCSVGNYNSQT</sequence>
<gene>
    <name evidence="5" type="ORF">G2W53_003615</name>
</gene>
<dbReference type="Pfam" id="PF04782">
    <property type="entry name" value="DUF632"/>
    <property type="match status" value="1"/>
</dbReference>
<proteinExistence type="predicted"/>
<keyword evidence="1" id="KW-0175">Coiled coil</keyword>
<comment type="caution">
    <text evidence="5">The sequence shown here is derived from an EMBL/GenBank/DDBJ whole genome shotgun (WGS) entry which is preliminary data.</text>
</comment>
<evidence type="ECO:0000313" key="6">
    <source>
        <dbReference type="Proteomes" id="UP000634136"/>
    </source>
</evidence>
<feature type="coiled-coil region" evidence="1">
    <location>
        <begin position="685"/>
        <end position="743"/>
    </location>
</feature>
<accession>A0A834XB20</accession>
<dbReference type="Pfam" id="PF04783">
    <property type="entry name" value="DUF630"/>
    <property type="match status" value="1"/>
</dbReference>
<name>A0A834XB20_9FABA</name>
<dbReference type="Proteomes" id="UP000634136">
    <property type="component" value="Unassembled WGS sequence"/>
</dbReference>
<organism evidence="5 6">
    <name type="scientific">Senna tora</name>
    <dbReference type="NCBI Taxonomy" id="362788"/>
    <lineage>
        <taxon>Eukaryota</taxon>
        <taxon>Viridiplantae</taxon>
        <taxon>Streptophyta</taxon>
        <taxon>Embryophyta</taxon>
        <taxon>Tracheophyta</taxon>
        <taxon>Spermatophyta</taxon>
        <taxon>Magnoliopsida</taxon>
        <taxon>eudicotyledons</taxon>
        <taxon>Gunneridae</taxon>
        <taxon>Pentapetalae</taxon>
        <taxon>rosids</taxon>
        <taxon>fabids</taxon>
        <taxon>Fabales</taxon>
        <taxon>Fabaceae</taxon>
        <taxon>Caesalpinioideae</taxon>
        <taxon>Cassia clade</taxon>
        <taxon>Senna</taxon>
    </lineage>
</organism>
<feature type="domain" description="DUF630" evidence="4">
    <location>
        <begin position="1"/>
        <end position="60"/>
    </location>
</feature>
<reference evidence="5" key="1">
    <citation type="submission" date="2020-09" db="EMBL/GenBank/DDBJ databases">
        <title>Genome-Enabled Discovery of Anthraquinone Biosynthesis in Senna tora.</title>
        <authorList>
            <person name="Kang S.-H."/>
            <person name="Pandey R.P."/>
            <person name="Lee C.-M."/>
            <person name="Sim J.-S."/>
            <person name="Jeong J.-T."/>
            <person name="Choi B.-S."/>
            <person name="Jung M."/>
            <person name="Ginzburg D."/>
            <person name="Zhao K."/>
            <person name="Won S.Y."/>
            <person name="Oh T.-J."/>
            <person name="Yu Y."/>
            <person name="Kim N.-H."/>
            <person name="Lee O.R."/>
            <person name="Lee T.-H."/>
            <person name="Bashyal P."/>
            <person name="Kim T.-S."/>
            <person name="Lee W.-H."/>
            <person name="Kawkins C."/>
            <person name="Kim C.-K."/>
            <person name="Kim J.S."/>
            <person name="Ahn B.O."/>
            <person name="Rhee S.Y."/>
            <person name="Sohng J.K."/>
        </authorList>
    </citation>
    <scope>NUCLEOTIDE SEQUENCE</scope>
    <source>
        <tissue evidence="5">Leaf</tissue>
    </source>
</reference>
<dbReference type="OrthoDB" id="1893612at2759"/>
<feature type="compositionally biased region" description="Basic and acidic residues" evidence="2">
    <location>
        <begin position="129"/>
        <end position="143"/>
    </location>
</feature>
<feature type="domain" description="DUF632" evidence="3">
    <location>
        <begin position="294"/>
        <end position="655"/>
    </location>
</feature>
<evidence type="ECO:0000256" key="2">
    <source>
        <dbReference type="SAM" id="MobiDB-lite"/>
    </source>
</evidence>
<dbReference type="EMBL" id="JAAIUW010000002">
    <property type="protein sequence ID" value="KAF7841317.1"/>
    <property type="molecule type" value="Genomic_DNA"/>
</dbReference>
<dbReference type="PANTHER" id="PTHR21450">
    <property type="entry name" value="PROTEIN ALTERED PHOSPHATE STARVATION RESPONSE 1"/>
    <property type="match status" value="1"/>
</dbReference>
<evidence type="ECO:0000313" key="5">
    <source>
        <dbReference type="EMBL" id="KAF7841317.1"/>
    </source>
</evidence>
<protein>
    <submittedName>
        <fullName evidence="5">Nitrate regulatory gene2 protein-like</fullName>
    </submittedName>
</protein>
<dbReference type="InterPro" id="IPR006867">
    <property type="entry name" value="DUF632"/>
</dbReference>
<feature type="region of interest" description="Disordered" evidence="2">
    <location>
        <begin position="113"/>
        <end position="146"/>
    </location>
</feature>
<dbReference type="InterPro" id="IPR006868">
    <property type="entry name" value="DUF630"/>
</dbReference>
<evidence type="ECO:0000259" key="3">
    <source>
        <dbReference type="Pfam" id="PF04782"/>
    </source>
</evidence>
<evidence type="ECO:0000259" key="4">
    <source>
        <dbReference type="Pfam" id="PF04783"/>
    </source>
</evidence>
<keyword evidence="6" id="KW-1185">Reference proteome</keyword>
<dbReference type="PANTHER" id="PTHR21450:SF17">
    <property type="entry name" value="OS09G0542500 PROTEIN"/>
    <property type="match status" value="1"/>
</dbReference>
<evidence type="ECO:0000256" key="1">
    <source>
        <dbReference type="SAM" id="Coils"/>
    </source>
</evidence>
<dbReference type="AlphaFoldDB" id="A0A834XB20"/>